<dbReference type="Pfam" id="PF00501">
    <property type="entry name" value="AMP-binding"/>
    <property type="match status" value="1"/>
</dbReference>
<gene>
    <name evidence="2" type="ORF">AC579_7635</name>
</gene>
<organism evidence="2 3">
    <name type="scientific">Pseudocercospora musae</name>
    <dbReference type="NCBI Taxonomy" id="113226"/>
    <lineage>
        <taxon>Eukaryota</taxon>
        <taxon>Fungi</taxon>
        <taxon>Dikarya</taxon>
        <taxon>Ascomycota</taxon>
        <taxon>Pezizomycotina</taxon>
        <taxon>Dothideomycetes</taxon>
        <taxon>Dothideomycetidae</taxon>
        <taxon>Mycosphaerellales</taxon>
        <taxon>Mycosphaerellaceae</taxon>
        <taxon>Pseudocercospora</taxon>
    </lineage>
</organism>
<dbReference type="PANTHER" id="PTHR43201">
    <property type="entry name" value="ACYL-COA SYNTHETASE"/>
    <property type="match status" value="1"/>
</dbReference>
<dbReference type="AlphaFoldDB" id="A0A139ICJ1"/>
<dbReference type="Gene3D" id="3.40.50.12780">
    <property type="entry name" value="N-terminal domain of ligase-like"/>
    <property type="match status" value="1"/>
</dbReference>
<dbReference type="EMBL" id="LFZO01000155">
    <property type="protein sequence ID" value="KXT12326.1"/>
    <property type="molecule type" value="Genomic_DNA"/>
</dbReference>
<keyword evidence="3" id="KW-1185">Reference proteome</keyword>
<comment type="caution">
    <text evidence="2">The sequence shown here is derived from an EMBL/GenBank/DDBJ whole genome shotgun (WGS) entry which is preliminary data.</text>
</comment>
<dbReference type="GO" id="GO:0006631">
    <property type="term" value="P:fatty acid metabolic process"/>
    <property type="evidence" value="ECO:0007669"/>
    <property type="project" value="TreeGrafter"/>
</dbReference>
<dbReference type="OrthoDB" id="10253869at2759"/>
<dbReference type="GO" id="GO:0031956">
    <property type="term" value="F:medium-chain fatty acid-CoA ligase activity"/>
    <property type="evidence" value="ECO:0007669"/>
    <property type="project" value="TreeGrafter"/>
</dbReference>
<name>A0A139ICJ1_9PEZI</name>
<evidence type="ECO:0000313" key="2">
    <source>
        <dbReference type="EMBL" id="KXT12326.1"/>
    </source>
</evidence>
<dbReference type="STRING" id="113226.A0A139ICJ1"/>
<accession>A0A139ICJ1</accession>
<feature type="domain" description="AMP-dependent synthetase/ligase" evidence="1">
    <location>
        <begin position="22"/>
        <end position="247"/>
    </location>
</feature>
<dbReference type="InterPro" id="IPR042099">
    <property type="entry name" value="ANL_N_sf"/>
</dbReference>
<proteinExistence type="predicted"/>
<evidence type="ECO:0000259" key="1">
    <source>
        <dbReference type="Pfam" id="PF00501"/>
    </source>
</evidence>
<dbReference type="Proteomes" id="UP000073492">
    <property type="component" value="Unassembled WGS sequence"/>
</dbReference>
<evidence type="ECO:0000313" key="3">
    <source>
        <dbReference type="Proteomes" id="UP000073492"/>
    </source>
</evidence>
<dbReference type="InterPro" id="IPR000873">
    <property type="entry name" value="AMP-dep_synth/lig_dom"/>
</dbReference>
<protein>
    <recommendedName>
        <fullName evidence="1">AMP-dependent synthetase/ligase domain-containing protein</fullName>
    </recommendedName>
</protein>
<dbReference type="SUPFAM" id="SSF56801">
    <property type="entry name" value="Acetyl-CoA synthetase-like"/>
    <property type="match status" value="1"/>
</dbReference>
<sequence>MATRLVDDESASDPGATTEPRRAELEAFMSQIQPDVIIVADCEGANAVEGALKIHGSRSPKAKIQLDGIPSSPWMSLSELAKTGANHPMNIGELESSALQPEPDRTALIMFTSGTSSGSPKGCPRLVGSTCHVLETQDCGPRRFTSSSRALAATANFRIIAPIIHMALWKMGGAAVLPNPSQGMKGWISAIKTHRITFILFIPALLHAIVAHPDFATSDMPSVEDIMQGGDMVTRDLLVKTQTIFPHASALTA</sequence>
<dbReference type="PANTHER" id="PTHR43201:SF32">
    <property type="entry name" value="2-SUCCINYLBENZOATE--COA LIGASE, CHLOROPLASTIC_PEROXISOMAL"/>
    <property type="match status" value="1"/>
</dbReference>
<reference evidence="2 3" key="1">
    <citation type="submission" date="2015-07" db="EMBL/GenBank/DDBJ databases">
        <title>Comparative genomics of the Sigatoka disease complex on banana suggests a link between parallel evolutionary changes in Pseudocercospora fijiensis and Pseudocercospora eumusae and increased virulence on the banana host.</title>
        <authorList>
            <person name="Chang T.-C."/>
            <person name="Salvucci A."/>
            <person name="Crous P.W."/>
            <person name="Stergiopoulos I."/>
        </authorList>
    </citation>
    <scope>NUCLEOTIDE SEQUENCE [LARGE SCALE GENOMIC DNA]</scope>
    <source>
        <strain evidence="2 3">CBS 116634</strain>
    </source>
</reference>